<evidence type="ECO:0000313" key="4">
    <source>
        <dbReference type="Proteomes" id="UP000605970"/>
    </source>
</evidence>
<feature type="compositionally biased region" description="Basic residues" evidence="1">
    <location>
        <begin position="452"/>
        <end position="464"/>
    </location>
</feature>
<dbReference type="Proteomes" id="UP000605970">
    <property type="component" value="Unassembled WGS sequence"/>
</dbReference>
<organism evidence="3 4">
    <name type="scientific">Meloidogyne graminicola</name>
    <dbReference type="NCBI Taxonomy" id="189291"/>
    <lineage>
        <taxon>Eukaryota</taxon>
        <taxon>Metazoa</taxon>
        <taxon>Ecdysozoa</taxon>
        <taxon>Nematoda</taxon>
        <taxon>Chromadorea</taxon>
        <taxon>Rhabditida</taxon>
        <taxon>Tylenchina</taxon>
        <taxon>Tylenchomorpha</taxon>
        <taxon>Tylenchoidea</taxon>
        <taxon>Meloidogynidae</taxon>
        <taxon>Meloidogyninae</taxon>
        <taxon>Meloidogyne</taxon>
    </lineage>
</organism>
<gene>
    <name evidence="3" type="ORF">Mgra_00005687</name>
</gene>
<name>A0A8S9ZP07_9BILA</name>
<dbReference type="OrthoDB" id="5907123at2759"/>
<keyword evidence="2" id="KW-0472">Membrane</keyword>
<sequence length="812" mass="93202">MRNYGRKRRGNEYVNIPMARDELDWLVFFSLIFFTLYGFLSMPSAISKLEEQSQYQENGDIQHNQQWQRRLSPLKRRPSFFGRGGSSPSTSPQRRSSPERKWLPNILLPLLSKNLMTNENEKMDRSGSNSFQEAWESLKNGDAMINKNCGDDNTEEKQTLEKSTNCINGELPNRRTLIMQFALIISENWSAGECSFSFPQFIKMHYKLSFFSPQKRNKDNNSSYNPQHNGINTFQPPTTSINCGLPPRCINSIKNSKTSGMLTNNNRFIHNGQNNQNKPLLKPRQKQKLEEENSEGNQQKIYENLKTTTERDYDEESMSTSILSSAAWYRDSKGRTGYRPQFDKEQIFGSRVQTSPVKMLSNKTQSLIDAHSVYLNLALNRMDKMPKDSLLFSIFCKHDRTFCSNKTISNLSPQTLKHTSTYPNTLFEDQPVFNNPYSSNNTRGEHSSPPRMLRRTNKKDKLRRNNLLNNSPIEEMEHLAEQLLLLSNSGSQQQQSQKMVKFAETVEINEIEQFEGSSTSSNNSCASSSSTLSFQSFENVEDNVKEPLLVDGISSEIVENNDIQNKKKQKQENILINGGRQTERRSSSLPKNDYSTNVGQVIEQFFNHCHSICTKSNKELISKEGNLFNNEAQDNKNSNSLITPPIEQRSFYDNLNEEEEKEDEKNSKEEKEVPSWLHTKAKVIAQQNCGPLEWRRDGSPRRRVQMLITCDNSRQEDNSSVPTSSINPSKEAKTIASSTFSNIPLTKSSATTTVNNFNIQPTLQLHLPRKSNQNKEKNGEKDNKKFQKYPSFIVTSKNAQNYWPALCFVDFL</sequence>
<proteinExistence type="predicted"/>
<reference evidence="3" key="1">
    <citation type="journal article" date="2020" name="Ecol. Evol.">
        <title>Genome structure and content of the rice root-knot nematode (Meloidogyne graminicola).</title>
        <authorList>
            <person name="Phan N.T."/>
            <person name="Danchin E.G.J."/>
            <person name="Klopp C."/>
            <person name="Perfus-Barbeoch L."/>
            <person name="Kozlowski D.K."/>
            <person name="Koutsovoulos G.D."/>
            <person name="Lopez-Roques C."/>
            <person name="Bouchez O."/>
            <person name="Zahm M."/>
            <person name="Besnard G."/>
            <person name="Bellafiore S."/>
        </authorList>
    </citation>
    <scope>NUCLEOTIDE SEQUENCE</scope>
    <source>
        <strain evidence="3">VN-18</strain>
    </source>
</reference>
<feature type="compositionally biased region" description="Low complexity" evidence="1">
    <location>
        <begin position="86"/>
        <end position="95"/>
    </location>
</feature>
<feature type="region of interest" description="Disordered" evidence="1">
    <location>
        <begin position="77"/>
        <end position="99"/>
    </location>
</feature>
<feature type="region of interest" description="Disordered" evidence="1">
    <location>
        <begin position="261"/>
        <end position="313"/>
    </location>
</feature>
<feature type="compositionally biased region" description="Polar residues" evidence="1">
    <location>
        <begin position="718"/>
        <end position="728"/>
    </location>
</feature>
<keyword evidence="2" id="KW-1133">Transmembrane helix</keyword>
<dbReference type="EMBL" id="JABEBT010000049">
    <property type="protein sequence ID" value="KAF7634942.1"/>
    <property type="molecule type" value="Genomic_DNA"/>
</dbReference>
<evidence type="ECO:0000256" key="2">
    <source>
        <dbReference type="SAM" id="Phobius"/>
    </source>
</evidence>
<feature type="compositionally biased region" description="Polar residues" evidence="1">
    <location>
        <begin position="629"/>
        <end position="642"/>
    </location>
</feature>
<accession>A0A8S9ZP07</accession>
<evidence type="ECO:0000313" key="3">
    <source>
        <dbReference type="EMBL" id="KAF7634942.1"/>
    </source>
</evidence>
<feature type="region of interest" description="Disordered" evidence="1">
    <location>
        <begin position="435"/>
        <end position="465"/>
    </location>
</feature>
<evidence type="ECO:0000256" key="1">
    <source>
        <dbReference type="SAM" id="MobiDB-lite"/>
    </source>
</evidence>
<feature type="compositionally biased region" description="Polar residues" evidence="1">
    <location>
        <begin position="295"/>
        <end position="307"/>
    </location>
</feature>
<dbReference type="AlphaFoldDB" id="A0A8S9ZP07"/>
<feature type="transmembrane region" description="Helical" evidence="2">
    <location>
        <begin position="25"/>
        <end position="46"/>
    </location>
</feature>
<keyword evidence="2" id="KW-0812">Transmembrane</keyword>
<feature type="region of interest" description="Disordered" evidence="1">
    <location>
        <begin position="561"/>
        <end position="594"/>
    </location>
</feature>
<feature type="region of interest" description="Disordered" evidence="1">
    <location>
        <begin position="711"/>
        <end position="733"/>
    </location>
</feature>
<protein>
    <submittedName>
        <fullName evidence="3">Uncharacterized protein</fullName>
    </submittedName>
</protein>
<feature type="compositionally biased region" description="Polar residues" evidence="1">
    <location>
        <begin position="261"/>
        <end position="277"/>
    </location>
</feature>
<comment type="caution">
    <text evidence="3">The sequence shown here is derived from an EMBL/GenBank/DDBJ whole genome shotgun (WGS) entry which is preliminary data.</text>
</comment>
<feature type="region of interest" description="Disordered" evidence="1">
    <location>
        <begin position="629"/>
        <end position="651"/>
    </location>
</feature>
<keyword evidence="4" id="KW-1185">Reference proteome</keyword>